<protein>
    <submittedName>
        <fullName evidence="1">Uncharacterized protein</fullName>
    </submittedName>
</protein>
<gene>
    <name evidence="1" type="ORF">F2Q69_00029165</name>
</gene>
<dbReference type="Proteomes" id="UP000712600">
    <property type="component" value="Unassembled WGS sequence"/>
</dbReference>
<evidence type="ECO:0000313" key="1">
    <source>
        <dbReference type="EMBL" id="KAF3583386.1"/>
    </source>
</evidence>
<dbReference type="EMBL" id="QGKX02000088">
    <property type="protein sequence ID" value="KAF3583386.1"/>
    <property type="molecule type" value="Genomic_DNA"/>
</dbReference>
<accession>A0A8S9RS25</accession>
<dbReference type="AlphaFoldDB" id="A0A8S9RS25"/>
<sequence length="77" mass="8621">MHGLMSVDVRKGSIATQRPCFRVQSLHSDRTLARARLLRSDRAGRALGRYVAAELGRARSLRSDRVATERDKRSVAT</sequence>
<comment type="caution">
    <text evidence="1">The sequence shown here is derived from an EMBL/GenBank/DDBJ whole genome shotgun (WGS) entry which is preliminary data.</text>
</comment>
<evidence type="ECO:0000313" key="2">
    <source>
        <dbReference type="Proteomes" id="UP000712600"/>
    </source>
</evidence>
<proteinExistence type="predicted"/>
<reference evidence="1" key="1">
    <citation type="submission" date="2019-12" db="EMBL/GenBank/DDBJ databases">
        <title>Genome sequencing and annotation of Brassica cretica.</title>
        <authorList>
            <person name="Studholme D.J."/>
            <person name="Sarris P."/>
        </authorList>
    </citation>
    <scope>NUCLEOTIDE SEQUENCE</scope>
    <source>
        <strain evidence="1">PFS-109/04</strain>
        <tissue evidence="1">Leaf</tissue>
    </source>
</reference>
<organism evidence="1 2">
    <name type="scientific">Brassica cretica</name>
    <name type="common">Mustard</name>
    <dbReference type="NCBI Taxonomy" id="69181"/>
    <lineage>
        <taxon>Eukaryota</taxon>
        <taxon>Viridiplantae</taxon>
        <taxon>Streptophyta</taxon>
        <taxon>Embryophyta</taxon>
        <taxon>Tracheophyta</taxon>
        <taxon>Spermatophyta</taxon>
        <taxon>Magnoliopsida</taxon>
        <taxon>eudicotyledons</taxon>
        <taxon>Gunneridae</taxon>
        <taxon>Pentapetalae</taxon>
        <taxon>rosids</taxon>
        <taxon>malvids</taxon>
        <taxon>Brassicales</taxon>
        <taxon>Brassicaceae</taxon>
        <taxon>Brassiceae</taxon>
        <taxon>Brassica</taxon>
    </lineage>
</organism>
<name>A0A8S9RS25_BRACR</name>